<dbReference type="VEuPathDB" id="FungiDB:LEMA_P045840.1"/>
<dbReference type="HOGENOM" id="CLU_3191462_0_0_1"/>
<dbReference type="InParanoid" id="E5R4B0"/>
<accession>E5R4B0</accession>
<evidence type="ECO:0000313" key="1">
    <source>
        <dbReference type="EMBL" id="CBX91878.1"/>
    </source>
</evidence>
<sequence>MRMLAEVHVPIPTKDLRGWRLRLDYLIEHVSATLLFKSTWETKVLD</sequence>
<dbReference type="EMBL" id="FP929083">
    <property type="protein sequence ID" value="CBX91878.1"/>
    <property type="molecule type" value="Genomic_DNA"/>
</dbReference>
<keyword evidence="2" id="KW-1185">Reference proteome</keyword>
<dbReference type="Proteomes" id="UP000002668">
    <property type="component" value="Genome"/>
</dbReference>
<gene>
    <name evidence="1" type="ORF">LEMA_P045840.1</name>
</gene>
<proteinExistence type="predicted"/>
<reference evidence="2" key="1">
    <citation type="journal article" date="2011" name="Nat. Commun.">
        <title>Effector diversification within compartments of the Leptosphaeria maculans genome affected by Repeat-Induced Point mutations.</title>
        <authorList>
            <person name="Rouxel T."/>
            <person name="Grandaubert J."/>
            <person name="Hane J.K."/>
            <person name="Hoede C."/>
            <person name="van de Wouw A.P."/>
            <person name="Couloux A."/>
            <person name="Dominguez V."/>
            <person name="Anthouard V."/>
            <person name="Bally P."/>
            <person name="Bourras S."/>
            <person name="Cozijnsen A.J."/>
            <person name="Ciuffetti L.M."/>
            <person name="Degrave A."/>
            <person name="Dilmaghani A."/>
            <person name="Duret L."/>
            <person name="Fudal I."/>
            <person name="Goodwin S.B."/>
            <person name="Gout L."/>
            <person name="Glaser N."/>
            <person name="Linglin J."/>
            <person name="Kema G.H.J."/>
            <person name="Lapalu N."/>
            <person name="Lawrence C.B."/>
            <person name="May K."/>
            <person name="Meyer M."/>
            <person name="Ollivier B."/>
            <person name="Poulain J."/>
            <person name="Schoch C.L."/>
            <person name="Simon A."/>
            <person name="Spatafora J.W."/>
            <person name="Stachowiak A."/>
            <person name="Turgeon B.G."/>
            <person name="Tyler B.M."/>
            <person name="Vincent D."/>
            <person name="Weissenbach J."/>
            <person name="Amselem J."/>
            <person name="Quesneville H."/>
            <person name="Oliver R.P."/>
            <person name="Wincker P."/>
            <person name="Balesdent M.-H."/>
            <person name="Howlett B.J."/>
        </authorList>
    </citation>
    <scope>NUCLEOTIDE SEQUENCE [LARGE SCALE GENOMIC DNA]</scope>
    <source>
        <strain evidence="2">JN3 / isolate v23.1.3 / race Av1-4-5-6-7-8</strain>
    </source>
</reference>
<name>E5R4B0_LEPMJ</name>
<protein>
    <submittedName>
        <fullName evidence="1">Predicted protein</fullName>
    </submittedName>
</protein>
<dbReference type="AlphaFoldDB" id="E5R4B0"/>
<organism evidence="2">
    <name type="scientific">Leptosphaeria maculans (strain JN3 / isolate v23.1.3 / race Av1-4-5-6-7-8)</name>
    <name type="common">Blackleg fungus</name>
    <name type="synonym">Phoma lingam</name>
    <dbReference type="NCBI Taxonomy" id="985895"/>
    <lineage>
        <taxon>Eukaryota</taxon>
        <taxon>Fungi</taxon>
        <taxon>Dikarya</taxon>
        <taxon>Ascomycota</taxon>
        <taxon>Pezizomycotina</taxon>
        <taxon>Dothideomycetes</taxon>
        <taxon>Pleosporomycetidae</taxon>
        <taxon>Pleosporales</taxon>
        <taxon>Pleosporineae</taxon>
        <taxon>Leptosphaeriaceae</taxon>
        <taxon>Plenodomus</taxon>
        <taxon>Plenodomus lingam/Leptosphaeria maculans species complex</taxon>
    </lineage>
</organism>
<evidence type="ECO:0000313" key="2">
    <source>
        <dbReference type="Proteomes" id="UP000002668"/>
    </source>
</evidence>